<dbReference type="GO" id="GO:0003729">
    <property type="term" value="F:mRNA binding"/>
    <property type="evidence" value="ECO:0007669"/>
    <property type="project" value="InterPro"/>
</dbReference>
<evidence type="ECO:0000256" key="2">
    <source>
        <dbReference type="SAM" id="MobiDB-lite"/>
    </source>
</evidence>
<dbReference type="GO" id="GO:0032259">
    <property type="term" value="P:methylation"/>
    <property type="evidence" value="ECO:0007669"/>
    <property type="project" value="UniProtKB-KW"/>
</dbReference>
<dbReference type="PANTHER" id="PTHR31447:SF5">
    <property type="entry name" value="FE2OG DIOXYGENASE DOMAIN-CONTAINING PROTEIN"/>
    <property type="match status" value="1"/>
</dbReference>
<dbReference type="InterPro" id="IPR027450">
    <property type="entry name" value="AlkB-like"/>
</dbReference>
<proteinExistence type="inferred from homology"/>
<dbReference type="Proteomes" id="UP000516437">
    <property type="component" value="Chromosome 8"/>
</dbReference>
<evidence type="ECO:0000313" key="5">
    <source>
        <dbReference type="Proteomes" id="UP000516437"/>
    </source>
</evidence>
<feature type="domain" description="Fe2OG dioxygenase" evidence="3">
    <location>
        <begin position="315"/>
        <end position="412"/>
    </location>
</feature>
<accession>A0A6A1UMV4</accession>
<feature type="compositionally biased region" description="Basic and acidic residues" evidence="2">
    <location>
        <begin position="438"/>
        <end position="451"/>
    </location>
</feature>
<name>A0A6A1UMV4_9ROSI</name>
<dbReference type="OrthoDB" id="271595at2759"/>
<feature type="compositionally biased region" description="Acidic residues" evidence="2">
    <location>
        <begin position="133"/>
        <end position="148"/>
    </location>
</feature>
<feature type="compositionally biased region" description="Basic and acidic residues" evidence="2">
    <location>
        <begin position="472"/>
        <end position="482"/>
    </location>
</feature>
<feature type="region of interest" description="Disordered" evidence="2">
    <location>
        <begin position="438"/>
        <end position="499"/>
    </location>
</feature>
<dbReference type="SUPFAM" id="SSF51197">
    <property type="entry name" value="Clavaminate synthase-like"/>
    <property type="match status" value="1"/>
</dbReference>
<dbReference type="Pfam" id="PF13532">
    <property type="entry name" value="2OG-FeII_Oxy_2"/>
    <property type="match status" value="1"/>
</dbReference>
<dbReference type="GO" id="GO:0008168">
    <property type="term" value="F:methyltransferase activity"/>
    <property type="evidence" value="ECO:0007669"/>
    <property type="project" value="UniProtKB-KW"/>
</dbReference>
<sequence>MTDRGVPPSDPFLLKYKPSDLRIASEFLTTWLPFLSRNLCQHCTETLCDRVRSLYVELDADAGPERMDENSDAYNSEKPELPVEMNEYNDENCDTNSVGSWKDDGIGSSETVVPEQSTSGSPGHRRMSWADMAQEEEDELGEEEEDSETATKRVVDVNASTGELRISMKAVEKPKPNLPMEQREYIRFMNVRRKKDYICFERFKGKLVNIMEGLELHTGIFSAAEQKRIVDFVYVLQEMGRKGELKERTYTAPPKWMRGKGRVTIQFGCCYNYATDKNGNPPGIVHDETVDPLPHLFKVIIRRLVRWHVLPPTCVPDSCIVNIYDQGDCIPPHVDNRDFVRPFCTVSFLSECDIIFGSNLKILGPGEFAGSIAIPLPLGSVLVLNGNGADVAKHCVPAVPTKRISITFRRMDESKRPIGYVEEPDLQGIQPLSYEGDKTKRLSAPKPERYMQKQSFRRPVYAEARVSSTAGDTHREPRESPWSRRGPPNRRRVWVNGGS</sequence>
<keyword evidence="4" id="KW-0489">Methyltransferase</keyword>
<dbReference type="GO" id="GO:0006402">
    <property type="term" value="P:mRNA catabolic process"/>
    <property type="evidence" value="ECO:0007669"/>
    <property type="project" value="InterPro"/>
</dbReference>
<dbReference type="GO" id="GO:0032451">
    <property type="term" value="F:demethylase activity"/>
    <property type="evidence" value="ECO:0007669"/>
    <property type="project" value="InterPro"/>
</dbReference>
<dbReference type="InterPro" id="IPR005123">
    <property type="entry name" value="Oxoglu/Fe-dep_dioxygenase_dom"/>
</dbReference>
<dbReference type="Gene3D" id="2.60.120.590">
    <property type="entry name" value="Alpha-ketoglutarate-dependent dioxygenase AlkB-like"/>
    <property type="match status" value="1"/>
</dbReference>
<keyword evidence="4" id="KW-0808">Transferase</keyword>
<dbReference type="PROSITE" id="PS51471">
    <property type="entry name" value="FE2OG_OXY"/>
    <property type="match status" value="1"/>
</dbReference>
<gene>
    <name evidence="4" type="ORF">CJ030_MR8G020138</name>
</gene>
<evidence type="ECO:0000256" key="1">
    <source>
        <dbReference type="ARBA" id="ARBA00007879"/>
    </source>
</evidence>
<feature type="compositionally biased region" description="Polar residues" evidence="2">
    <location>
        <begin position="108"/>
        <end position="121"/>
    </location>
</feature>
<dbReference type="InterPro" id="IPR044842">
    <property type="entry name" value="ALKBH9B/ALKBH10B-like"/>
</dbReference>
<protein>
    <submittedName>
        <fullName evidence="4">RNA demethylase ALKBH5</fullName>
    </submittedName>
</protein>
<comment type="similarity">
    <text evidence="1">Belongs to the alkB family.</text>
</comment>
<evidence type="ECO:0000313" key="4">
    <source>
        <dbReference type="EMBL" id="KAB1201824.1"/>
    </source>
</evidence>
<dbReference type="AlphaFoldDB" id="A0A6A1UMV4"/>
<evidence type="ECO:0000259" key="3">
    <source>
        <dbReference type="PROSITE" id="PS51471"/>
    </source>
</evidence>
<feature type="region of interest" description="Disordered" evidence="2">
    <location>
        <begin position="104"/>
        <end position="150"/>
    </location>
</feature>
<reference evidence="4 5" key="1">
    <citation type="journal article" date="2019" name="Plant Biotechnol. J.">
        <title>The red bayberry genome and genetic basis of sex determination.</title>
        <authorList>
            <person name="Jia H.M."/>
            <person name="Jia H.J."/>
            <person name="Cai Q.L."/>
            <person name="Wang Y."/>
            <person name="Zhao H.B."/>
            <person name="Yang W.F."/>
            <person name="Wang G.Y."/>
            <person name="Li Y.H."/>
            <person name="Zhan D.L."/>
            <person name="Shen Y.T."/>
            <person name="Niu Q.F."/>
            <person name="Chang L."/>
            <person name="Qiu J."/>
            <person name="Zhao L."/>
            <person name="Xie H.B."/>
            <person name="Fu W.Y."/>
            <person name="Jin J."/>
            <person name="Li X.W."/>
            <person name="Jiao Y."/>
            <person name="Zhou C.C."/>
            <person name="Tu T."/>
            <person name="Chai C.Y."/>
            <person name="Gao J.L."/>
            <person name="Fan L.J."/>
            <person name="van de Weg E."/>
            <person name="Wang J.Y."/>
            <person name="Gao Z.S."/>
        </authorList>
    </citation>
    <scope>NUCLEOTIDE SEQUENCE [LARGE SCALE GENOMIC DNA]</scope>
    <source>
        <tissue evidence="4">Leaves</tissue>
    </source>
</reference>
<organism evidence="4 5">
    <name type="scientific">Morella rubra</name>
    <name type="common">Chinese bayberry</name>
    <dbReference type="NCBI Taxonomy" id="262757"/>
    <lineage>
        <taxon>Eukaryota</taxon>
        <taxon>Viridiplantae</taxon>
        <taxon>Streptophyta</taxon>
        <taxon>Embryophyta</taxon>
        <taxon>Tracheophyta</taxon>
        <taxon>Spermatophyta</taxon>
        <taxon>Magnoliopsida</taxon>
        <taxon>eudicotyledons</taxon>
        <taxon>Gunneridae</taxon>
        <taxon>Pentapetalae</taxon>
        <taxon>rosids</taxon>
        <taxon>fabids</taxon>
        <taxon>Fagales</taxon>
        <taxon>Myricaceae</taxon>
        <taxon>Morella</taxon>
    </lineage>
</organism>
<dbReference type="EMBL" id="RXIC02000026">
    <property type="protein sequence ID" value="KAB1201824.1"/>
    <property type="molecule type" value="Genomic_DNA"/>
</dbReference>
<dbReference type="InterPro" id="IPR037151">
    <property type="entry name" value="AlkB-like_sf"/>
</dbReference>
<comment type="caution">
    <text evidence="4">The sequence shown here is derived from an EMBL/GenBank/DDBJ whole genome shotgun (WGS) entry which is preliminary data.</text>
</comment>
<keyword evidence="5" id="KW-1185">Reference proteome</keyword>
<dbReference type="PANTHER" id="PTHR31447">
    <property type="entry name" value="HYDROXYPROLINE-RICH GLYCOPROTEIN FAMILY PROTEIN-RELATED"/>
    <property type="match status" value="1"/>
</dbReference>